<comment type="catalytic activity">
    <reaction evidence="4">
        <text>ATP + H2O = ADP + phosphate + H(+)</text>
        <dbReference type="Rhea" id="RHEA:13065"/>
        <dbReference type="ChEBI" id="CHEBI:15377"/>
        <dbReference type="ChEBI" id="CHEBI:15378"/>
        <dbReference type="ChEBI" id="CHEBI:30616"/>
        <dbReference type="ChEBI" id="CHEBI:43474"/>
        <dbReference type="ChEBI" id="CHEBI:456216"/>
        <dbReference type="EC" id="5.6.2.4"/>
    </reaction>
</comment>
<comment type="similarity">
    <text evidence="1">Belongs to the HerA family.</text>
</comment>
<comment type="catalytic activity">
    <reaction evidence="3">
        <text>ATP + H2O = ADP + phosphate + H(+)</text>
        <dbReference type="Rhea" id="RHEA:13065"/>
        <dbReference type="ChEBI" id="CHEBI:15377"/>
        <dbReference type="ChEBI" id="CHEBI:15378"/>
        <dbReference type="ChEBI" id="CHEBI:30616"/>
        <dbReference type="ChEBI" id="CHEBI:43474"/>
        <dbReference type="ChEBI" id="CHEBI:456216"/>
        <dbReference type="EC" id="5.6.2.3"/>
    </reaction>
</comment>
<feature type="domain" description="Helicase HerA central" evidence="7">
    <location>
        <begin position="16"/>
        <end position="79"/>
    </location>
</feature>
<evidence type="ECO:0000313" key="9">
    <source>
        <dbReference type="EMBL" id="TSD13926.1"/>
    </source>
</evidence>
<feature type="coiled-coil region" evidence="5">
    <location>
        <begin position="283"/>
        <end position="331"/>
    </location>
</feature>
<proteinExistence type="inferred from homology"/>
<dbReference type="Proteomes" id="UP000319894">
    <property type="component" value="Unassembled WGS sequence"/>
</dbReference>
<evidence type="ECO:0000259" key="8">
    <source>
        <dbReference type="Pfam" id="PF26491"/>
    </source>
</evidence>
<dbReference type="PANTHER" id="PTHR42957:SF1">
    <property type="entry name" value="HELICASE MJ1565-RELATED"/>
    <property type="match status" value="1"/>
</dbReference>
<reference evidence="9 10" key="1">
    <citation type="submission" date="2018-06" db="EMBL/GenBank/DDBJ databases">
        <title>Natronomonas sp. F16-60 a new haloarchaeon isolated from a solar saltern of Isla Cristina, Huelva, Spain.</title>
        <authorList>
            <person name="Duran-Viseras A."/>
            <person name="Sanchez-Porro C."/>
            <person name="Ventosa A."/>
        </authorList>
    </citation>
    <scope>NUCLEOTIDE SEQUENCE [LARGE SCALE GENOMIC DNA]</scope>
    <source>
        <strain evidence="9 10">F16-60</strain>
    </source>
</reference>
<feature type="region of interest" description="Disordered" evidence="6">
    <location>
        <begin position="363"/>
        <end position="524"/>
    </location>
</feature>
<dbReference type="RefSeq" id="WP_144261974.1">
    <property type="nucleotide sequence ID" value="NZ_QMDX01000005.1"/>
</dbReference>
<feature type="domain" description="Winged helix" evidence="8">
    <location>
        <begin position="530"/>
        <end position="638"/>
    </location>
</feature>
<feature type="compositionally biased region" description="Low complexity" evidence="6">
    <location>
        <begin position="454"/>
        <end position="468"/>
    </location>
</feature>
<gene>
    <name evidence="9" type="ORF">DP107_09765</name>
</gene>
<dbReference type="GO" id="GO:0043139">
    <property type="term" value="F:5'-3' DNA helicase activity"/>
    <property type="evidence" value="ECO:0007669"/>
    <property type="project" value="UniProtKB-EC"/>
</dbReference>
<feature type="compositionally biased region" description="Acidic residues" evidence="6">
    <location>
        <begin position="381"/>
        <end position="393"/>
    </location>
</feature>
<feature type="compositionally biased region" description="Low complexity" evidence="6">
    <location>
        <begin position="697"/>
        <end position="706"/>
    </location>
</feature>
<dbReference type="InterPro" id="IPR027417">
    <property type="entry name" value="P-loop_NTPase"/>
</dbReference>
<evidence type="ECO:0000259" key="7">
    <source>
        <dbReference type="Pfam" id="PF01935"/>
    </source>
</evidence>
<feature type="compositionally biased region" description="Basic and acidic residues" evidence="6">
    <location>
        <begin position="469"/>
        <end position="480"/>
    </location>
</feature>
<evidence type="ECO:0000256" key="2">
    <source>
        <dbReference type="ARBA" id="ARBA00034617"/>
    </source>
</evidence>
<feature type="compositionally biased region" description="Basic and acidic residues" evidence="6">
    <location>
        <begin position="638"/>
        <end position="648"/>
    </location>
</feature>
<dbReference type="Pfam" id="PF01935">
    <property type="entry name" value="DUF87"/>
    <property type="match status" value="1"/>
</dbReference>
<comment type="caution">
    <text evidence="9">The sequence shown here is derived from an EMBL/GenBank/DDBJ whole genome shotgun (WGS) entry which is preliminary data.</text>
</comment>
<organism evidence="9 10">
    <name type="scientific">Haloglomus irregulare</name>
    <dbReference type="NCBI Taxonomy" id="2234134"/>
    <lineage>
        <taxon>Archaea</taxon>
        <taxon>Methanobacteriati</taxon>
        <taxon>Methanobacteriota</taxon>
        <taxon>Stenosarchaea group</taxon>
        <taxon>Halobacteria</taxon>
        <taxon>Halobacteriales</taxon>
        <taxon>Natronomonadaceae</taxon>
        <taxon>Haloglomus</taxon>
    </lineage>
</organism>
<dbReference type="Gene3D" id="3.40.50.300">
    <property type="entry name" value="P-loop containing nucleotide triphosphate hydrolases"/>
    <property type="match status" value="1"/>
</dbReference>
<dbReference type="GO" id="GO:0043138">
    <property type="term" value="F:3'-5' DNA helicase activity"/>
    <property type="evidence" value="ECO:0007669"/>
    <property type="project" value="UniProtKB-EC"/>
</dbReference>
<accession>A0A554N941</accession>
<dbReference type="InterPro" id="IPR002789">
    <property type="entry name" value="HerA_central"/>
</dbReference>
<sequence>MTERHMEVGTDSEGNRVELPTVEVLTGRGFITGKSGSGKSNTASVIAEKLLDEQLGLLIVDIDGEYYGLKEEYEILHVGADEECDLVVNEEHAGKLAELALEQNVPIILDVSSFLDESAARDLLTAVARNLFAKEKKLKQPFLLVIEEVHEYIPEGGGLDECGRMLIKAAKRGRKHGLGVVGVSQRPADVKKDFITQCDWLVWHRLTWENDTKVVRRLLGSEYADAIDGMADGEAFVLTDWSERIRRVQFDRKETFDAGATPGLDDFERPELKSVSSDLVQDLEAISEAEERRESRIQELERQVADREQRIEELEAELSEARDLSKMAERFSRAMMEHASGRAFRADIGTQTGMDDWRKRAVEGEHLDATRRPANPTEDYLAGDEAPDPSDANDDPRTETTAPAGWPETGEDSGEADDGSSSRPTTSSSTTAGSDAIDAAFEALEGTTDEADEAGATAGGTTEDTATGLEHDSKPDEARGESGPTEPSDVPGTDVGDDGWPESGDDAATDGPTEGSTVETVVGASAPGFEREVVREVKATIRGFDDVTRRMLAHYRERGACDPVDAHVAAGGDSDRTLAYSRNRTLRQADLVAHAGRGRYGCRLAAHLREAHGDRLSESELADAVASVERTFVDGDPDAEHEAARDPADGTASTATGRPDAGAGRATDADATEASAGDGTREPDDDASFIDADAVRDGAAPAAARASTGETGGVQPGDSLSTSETDGERTIADAGGDGGEQFRTSEERSATDGGGTDEFPNWPGE</sequence>
<evidence type="ECO:0000256" key="1">
    <source>
        <dbReference type="ARBA" id="ARBA00007816"/>
    </source>
</evidence>
<evidence type="ECO:0000256" key="4">
    <source>
        <dbReference type="ARBA" id="ARBA00048988"/>
    </source>
</evidence>
<feature type="compositionally biased region" description="Acidic residues" evidence="6">
    <location>
        <begin position="495"/>
        <end position="508"/>
    </location>
</feature>
<dbReference type="OrthoDB" id="242625at2157"/>
<dbReference type="InterPro" id="IPR008571">
    <property type="entry name" value="HerA-like"/>
</dbReference>
<feature type="region of interest" description="Disordered" evidence="6">
    <location>
        <begin position="632"/>
        <end position="765"/>
    </location>
</feature>
<dbReference type="InterPro" id="IPR058885">
    <property type="entry name" value="WHD_halobact"/>
</dbReference>
<dbReference type="AlphaFoldDB" id="A0A554N941"/>
<evidence type="ECO:0000256" key="3">
    <source>
        <dbReference type="ARBA" id="ARBA00048954"/>
    </source>
</evidence>
<name>A0A554N941_9EURY</name>
<dbReference type="PANTHER" id="PTHR42957">
    <property type="entry name" value="HELICASE MJ1565-RELATED"/>
    <property type="match status" value="1"/>
</dbReference>
<comment type="catalytic activity">
    <reaction evidence="2">
        <text>Couples ATP hydrolysis with the unwinding of duplex DNA by translocating in the 3'-5' direction.</text>
        <dbReference type="EC" id="5.6.2.4"/>
    </reaction>
</comment>
<evidence type="ECO:0000256" key="5">
    <source>
        <dbReference type="SAM" id="Coils"/>
    </source>
</evidence>
<evidence type="ECO:0000256" key="6">
    <source>
        <dbReference type="SAM" id="MobiDB-lite"/>
    </source>
</evidence>
<dbReference type="Pfam" id="PF26491">
    <property type="entry name" value="WH_Halo"/>
    <property type="match status" value="1"/>
</dbReference>
<keyword evidence="10" id="KW-1185">Reference proteome</keyword>
<keyword evidence="5" id="KW-0175">Coiled coil</keyword>
<feature type="compositionally biased region" description="Low complexity" evidence="6">
    <location>
        <begin position="419"/>
        <end position="440"/>
    </location>
</feature>
<feature type="compositionally biased region" description="Low complexity" evidence="6">
    <location>
        <begin position="654"/>
        <end position="666"/>
    </location>
</feature>
<protein>
    <submittedName>
        <fullName evidence="9">ATPase</fullName>
    </submittedName>
</protein>
<dbReference type="SUPFAM" id="SSF52540">
    <property type="entry name" value="P-loop containing nucleoside triphosphate hydrolases"/>
    <property type="match status" value="1"/>
</dbReference>
<dbReference type="EMBL" id="QMDX01000005">
    <property type="protein sequence ID" value="TSD13926.1"/>
    <property type="molecule type" value="Genomic_DNA"/>
</dbReference>
<evidence type="ECO:0000313" key="10">
    <source>
        <dbReference type="Proteomes" id="UP000319894"/>
    </source>
</evidence>
<feature type="compositionally biased region" description="Acidic residues" evidence="6">
    <location>
        <begin position="409"/>
        <end position="418"/>
    </location>
</feature>
<dbReference type="InParanoid" id="A0A554N941"/>